<dbReference type="CDD" id="cd01647">
    <property type="entry name" value="RT_LTR"/>
    <property type="match status" value="1"/>
</dbReference>
<dbReference type="InterPro" id="IPR050951">
    <property type="entry name" value="Retrovirus_Pol_polyprotein"/>
</dbReference>
<gene>
    <name evidence="3" type="ORF">PACLA_8A059222</name>
</gene>
<dbReference type="PANTHER" id="PTHR37984">
    <property type="entry name" value="PROTEIN CBG26694"/>
    <property type="match status" value="1"/>
</dbReference>
<name>A0A7D9E7T0_PARCT</name>
<dbReference type="InterPro" id="IPR043502">
    <property type="entry name" value="DNA/RNA_pol_sf"/>
</dbReference>
<sequence length="301" mass="34763">MERWTLTLHAIISPQRRDFMLQDTKHDHAFILGLGFCKKFKLVTISPVCVQQHTISVEPNKVEAVHITSESDVNYNELRKKWKEHIPLGKKTDNPLEDLKKIFPETFDRQVDTRSLNKYLIRNVHYTASWEDAQHSFNNGQYFSTLDAKSWYWTKQLDKQSQLLTAFNTPFKKYCFLRLPFGLSASSEIFCEQMDRVLCGILGTFPCADDVKVQGSTEERHDIHLLETVEKACQAGLKFNPEKCVIKKEEIEYFGRVISPQGPRGTMPQESQEHSVTRSSNGQARATKSAGNWELYGYIYS</sequence>
<accession>A0A7D9E7T0</accession>
<dbReference type="Proteomes" id="UP001152795">
    <property type="component" value="Unassembled WGS sequence"/>
</dbReference>
<feature type="domain" description="Reverse transcriptase" evidence="2">
    <location>
        <begin position="111"/>
        <end position="255"/>
    </location>
</feature>
<comment type="caution">
    <text evidence="3">The sequence shown here is derived from an EMBL/GenBank/DDBJ whole genome shotgun (WGS) entry which is preliminary data.</text>
</comment>
<evidence type="ECO:0000313" key="4">
    <source>
        <dbReference type="Proteomes" id="UP001152795"/>
    </source>
</evidence>
<protein>
    <recommendedName>
        <fullName evidence="2">Reverse transcriptase domain-containing protein</fullName>
    </recommendedName>
</protein>
<dbReference type="EMBL" id="CACRXK020004697">
    <property type="protein sequence ID" value="CAB4003689.1"/>
    <property type="molecule type" value="Genomic_DNA"/>
</dbReference>
<organism evidence="3 4">
    <name type="scientific">Paramuricea clavata</name>
    <name type="common">Red gorgonian</name>
    <name type="synonym">Violescent sea-whip</name>
    <dbReference type="NCBI Taxonomy" id="317549"/>
    <lineage>
        <taxon>Eukaryota</taxon>
        <taxon>Metazoa</taxon>
        <taxon>Cnidaria</taxon>
        <taxon>Anthozoa</taxon>
        <taxon>Octocorallia</taxon>
        <taxon>Malacalcyonacea</taxon>
        <taxon>Plexauridae</taxon>
        <taxon>Paramuricea</taxon>
    </lineage>
</organism>
<dbReference type="Gene3D" id="3.30.70.270">
    <property type="match status" value="1"/>
</dbReference>
<keyword evidence="4" id="KW-1185">Reference proteome</keyword>
<dbReference type="Pfam" id="PF00078">
    <property type="entry name" value="RVT_1"/>
    <property type="match status" value="1"/>
</dbReference>
<dbReference type="PANTHER" id="PTHR37984:SF7">
    <property type="entry name" value="INTEGRASE CATALYTIC DOMAIN-CONTAINING PROTEIN"/>
    <property type="match status" value="1"/>
</dbReference>
<evidence type="ECO:0000313" key="3">
    <source>
        <dbReference type="EMBL" id="CAB4003689.1"/>
    </source>
</evidence>
<evidence type="ECO:0000256" key="1">
    <source>
        <dbReference type="SAM" id="MobiDB-lite"/>
    </source>
</evidence>
<dbReference type="InterPro" id="IPR000477">
    <property type="entry name" value="RT_dom"/>
</dbReference>
<evidence type="ECO:0000259" key="2">
    <source>
        <dbReference type="Pfam" id="PF00078"/>
    </source>
</evidence>
<feature type="region of interest" description="Disordered" evidence="1">
    <location>
        <begin position="259"/>
        <end position="286"/>
    </location>
</feature>
<dbReference type="InterPro" id="IPR043128">
    <property type="entry name" value="Rev_trsase/Diguanyl_cyclase"/>
</dbReference>
<proteinExistence type="predicted"/>
<dbReference type="SUPFAM" id="SSF56672">
    <property type="entry name" value="DNA/RNA polymerases"/>
    <property type="match status" value="1"/>
</dbReference>
<dbReference type="OrthoDB" id="2286242at2759"/>
<reference evidence="3" key="1">
    <citation type="submission" date="2020-04" db="EMBL/GenBank/DDBJ databases">
        <authorList>
            <person name="Alioto T."/>
            <person name="Alioto T."/>
            <person name="Gomez Garrido J."/>
        </authorList>
    </citation>
    <scope>NUCLEOTIDE SEQUENCE</scope>
    <source>
        <strain evidence="3">A484AB</strain>
    </source>
</reference>
<dbReference type="AlphaFoldDB" id="A0A7D9E7T0"/>
<feature type="compositionally biased region" description="Polar residues" evidence="1">
    <location>
        <begin position="277"/>
        <end position="286"/>
    </location>
</feature>
<dbReference type="Gene3D" id="3.10.10.10">
    <property type="entry name" value="HIV Type 1 Reverse Transcriptase, subunit A, domain 1"/>
    <property type="match status" value="1"/>
</dbReference>